<dbReference type="AlphaFoldDB" id="A0AB73T2D1"/>
<protein>
    <recommendedName>
        <fullName evidence="1">Glycosyl hydrolase family 95 catalytic domain-containing protein</fullName>
    </recommendedName>
</protein>
<keyword evidence="3" id="KW-1185">Reference proteome</keyword>
<dbReference type="SUPFAM" id="SSF48208">
    <property type="entry name" value="Six-hairpin glycosidases"/>
    <property type="match status" value="1"/>
</dbReference>
<comment type="caution">
    <text evidence="2">The sequence shown here is derived from an EMBL/GenBank/DDBJ whole genome shotgun (WGS) entry which is preliminary data.</text>
</comment>
<dbReference type="Gene3D" id="2.60.120.430">
    <property type="entry name" value="Galactose-binding lectin"/>
    <property type="match status" value="1"/>
</dbReference>
<proteinExistence type="predicted"/>
<dbReference type="PANTHER" id="PTHR31084:SF0">
    <property type="entry name" value="ALPHA-L-FUCOSIDASE 2"/>
    <property type="match status" value="1"/>
</dbReference>
<dbReference type="InterPro" id="IPR008928">
    <property type="entry name" value="6-hairpin_glycosidase_sf"/>
</dbReference>
<gene>
    <name evidence="2" type="ORF">C7383_108184</name>
</gene>
<dbReference type="InterPro" id="IPR012341">
    <property type="entry name" value="6hp_glycosidase-like_sf"/>
</dbReference>
<dbReference type="SUPFAM" id="SSF49785">
    <property type="entry name" value="Galactose-binding domain-like"/>
    <property type="match status" value="1"/>
</dbReference>
<dbReference type="GO" id="GO:0004560">
    <property type="term" value="F:alpha-L-fucosidase activity"/>
    <property type="evidence" value="ECO:0007669"/>
    <property type="project" value="TreeGrafter"/>
</dbReference>
<dbReference type="GO" id="GO:0005975">
    <property type="term" value="P:carbohydrate metabolic process"/>
    <property type="evidence" value="ECO:0007669"/>
    <property type="project" value="InterPro"/>
</dbReference>
<dbReference type="Gene3D" id="2.70.98.50">
    <property type="entry name" value="putative glycoside hydrolase family protein from bacillus halodurans"/>
    <property type="match status" value="1"/>
</dbReference>
<evidence type="ECO:0000259" key="1">
    <source>
        <dbReference type="Pfam" id="PF22124"/>
    </source>
</evidence>
<organism evidence="2 3">
    <name type="scientific">Murimonas intestini</name>
    <dbReference type="NCBI Taxonomy" id="1337051"/>
    <lineage>
        <taxon>Bacteria</taxon>
        <taxon>Bacillati</taxon>
        <taxon>Bacillota</taxon>
        <taxon>Clostridia</taxon>
        <taxon>Lachnospirales</taxon>
        <taxon>Lachnospiraceae</taxon>
        <taxon>Murimonas</taxon>
    </lineage>
</organism>
<dbReference type="Proteomes" id="UP000245412">
    <property type="component" value="Unassembled WGS sequence"/>
</dbReference>
<name>A0AB73T2D1_9FIRM</name>
<evidence type="ECO:0000313" key="3">
    <source>
        <dbReference type="Proteomes" id="UP000245412"/>
    </source>
</evidence>
<dbReference type="Pfam" id="PF22124">
    <property type="entry name" value="Glyco_hydro_95_cat"/>
    <property type="match status" value="1"/>
</dbReference>
<feature type="domain" description="Glycosyl hydrolase family 95 catalytic" evidence="1">
    <location>
        <begin position="279"/>
        <end position="599"/>
    </location>
</feature>
<dbReference type="InterPro" id="IPR008979">
    <property type="entry name" value="Galactose-bd-like_sf"/>
</dbReference>
<sequence length="987" mass="110280">MEHQICFQDVETGWHNALPLGNGKMGAMVYYADRSLHIALNHYDCYYHILPQYAECQEGGQSASFSDPARRIKTYEEIKAAAEEAAGGEDPSRTHYLRTLNPSETAKRPLYKGGSYPQGGELTVRFSEEVNTSCSSLVLHIEQAAVEFAAGEGENRVGARIYVSGNYDGVVIELSQKKQGLWRQAGIWRQEARGQGKFSYEDSAGPEMLTLRCRFRPDGESEKTRPFVQETSFCLHGAGPGGELSVCKKEFCLTGSIRAGEGCAEETARKLWENAEEDRKAHKETWDKFWRSTVDLPDKYLETLWHLYVYLLECCSGKGSVHSEQACGLSGLWDIRRPCMWGSMWYWDVNIQTAFYGAFASNHMEHVRVFCDGFLACREDVRKYAKEVYGREGWALDYPHTLYNCIQPWCALFLWNYYSYTGDVDFLRDKAYPVFLEIAEFYRWISRKDGEGIRHIDPDICPEQGPVARDSVITSAALKQMIVYACRAGEILGRPEAELEGFKQLLREMPGYAVTADGSRWKDSPLVQDNIFLRHPSVLMPVFPAEEVHMESRGELVRLADGTIRYAAENTEPGTFGFAWVAAAAARMGAGESALRILYEKGLDYITHSNGLGYEESERFINYCHLTKPANYLPAMCEAGGGVTAVINLMLLQETEGILHVFPAVPDGEDMYAVHKTQYCHDDGQLSKRYGPWKDCGFDSLLAPGGFVVSAQMRGGHVVWIMIRAQRDSVLGLCLPAGLSGQNAPGIYRKDMRAGETVCFGHPAPPADNRPDVSGVLMHKAARTHRRTFIGEDRDTAFYKAVDSMVCPYGAADTLRYAMTPYVFDFTEEQEKDYGQVYDWQLTEAGRSVLFAGGPRCTGPKLYTSDRGYGFAAAGGITAAGRKKPDALRRDFVQGEAAAEFWVELPAGKYDLLVISGDEEEGSLTHLAVRSSGVYAEGSVQEKGRYQCRLLPVVHGRDGILKLSLSTCPGMKWKLNALFINKEYSLL</sequence>
<dbReference type="RefSeq" id="WP_109627494.1">
    <property type="nucleotide sequence ID" value="NZ_JANKBI010000006.1"/>
</dbReference>
<dbReference type="EMBL" id="QGGY01000008">
    <property type="protein sequence ID" value="PWJ74754.1"/>
    <property type="molecule type" value="Genomic_DNA"/>
</dbReference>
<evidence type="ECO:0000313" key="2">
    <source>
        <dbReference type="EMBL" id="PWJ74754.1"/>
    </source>
</evidence>
<dbReference type="PANTHER" id="PTHR31084">
    <property type="entry name" value="ALPHA-L-FUCOSIDASE 2"/>
    <property type="match status" value="1"/>
</dbReference>
<dbReference type="Gene3D" id="1.50.10.10">
    <property type="match status" value="1"/>
</dbReference>
<dbReference type="InterPro" id="IPR054363">
    <property type="entry name" value="GH95_cat"/>
</dbReference>
<accession>A0AB73T2D1</accession>
<reference evidence="2 3" key="1">
    <citation type="submission" date="2018-05" db="EMBL/GenBank/DDBJ databases">
        <authorList>
            <person name="Goeker M."/>
            <person name="Huntemann M."/>
            <person name="Clum A."/>
            <person name="Pillay M."/>
            <person name="Palaniappan K."/>
            <person name="Varghese N."/>
            <person name="Mikhailova N."/>
            <person name="Stamatis D."/>
            <person name="Reddy T."/>
            <person name="Daum C."/>
            <person name="Shapiro N."/>
            <person name="Ivanova N."/>
            <person name="Kyrpides N."/>
            <person name="Woyke T."/>
        </authorList>
    </citation>
    <scope>NUCLEOTIDE SEQUENCE [LARGE SCALE GENOMIC DNA]</scope>
    <source>
        <strain evidence="2 3">DSM 26524</strain>
    </source>
</reference>